<feature type="modified residue" description="4-aspartylphosphate" evidence="6">
    <location>
        <position position="52"/>
    </location>
</feature>
<dbReference type="Gene3D" id="1.10.10.10">
    <property type="entry name" value="Winged helix-like DNA-binding domain superfamily/Winged helix DNA-binding domain"/>
    <property type="match status" value="1"/>
</dbReference>
<keyword evidence="2" id="KW-0902">Two-component regulatory system</keyword>
<dbReference type="PROSITE" id="PS50110">
    <property type="entry name" value="RESPONSE_REGULATORY"/>
    <property type="match status" value="1"/>
</dbReference>
<feature type="domain" description="OmpR/PhoB-type" evidence="9">
    <location>
        <begin position="127"/>
        <end position="225"/>
    </location>
</feature>
<dbReference type="PROSITE" id="PS51755">
    <property type="entry name" value="OMPR_PHOB"/>
    <property type="match status" value="1"/>
</dbReference>
<dbReference type="PANTHER" id="PTHR48111">
    <property type="entry name" value="REGULATOR OF RPOS"/>
    <property type="match status" value="1"/>
</dbReference>
<evidence type="ECO:0000256" key="7">
    <source>
        <dbReference type="PROSITE-ProRule" id="PRU01091"/>
    </source>
</evidence>
<dbReference type="RefSeq" id="WP_087284943.1">
    <property type="nucleotide sequence ID" value="NZ_CP021455.1"/>
</dbReference>
<evidence type="ECO:0000313" key="11">
    <source>
        <dbReference type="Proteomes" id="UP000196138"/>
    </source>
</evidence>
<evidence type="ECO:0000313" key="10">
    <source>
        <dbReference type="EMBL" id="ARU06986.1"/>
    </source>
</evidence>
<organism evidence="10 11">
    <name type="scientific">Comamonas serinivorans</name>
    <dbReference type="NCBI Taxonomy" id="1082851"/>
    <lineage>
        <taxon>Bacteria</taxon>
        <taxon>Pseudomonadati</taxon>
        <taxon>Pseudomonadota</taxon>
        <taxon>Betaproteobacteria</taxon>
        <taxon>Burkholderiales</taxon>
        <taxon>Comamonadaceae</taxon>
        <taxon>Comamonas</taxon>
    </lineage>
</organism>
<dbReference type="FunFam" id="1.10.10.10:FF:000005">
    <property type="entry name" value="Two-component system response regulator"/>
    <property type="match status" value="1"/>
</dbReference>
<dbReference type="InterPro" id="IPR001789">
    <property type="entry name" value="Sig_transdc_resp-reg_receiver"/>
</dbReference>
<dbReference type="AlphaFoldDB" id="A0A1Y0ETS9"/>
<evidence type="ECO:0000256" key="3">
    <source>
        <dbReference type="ARBA" id="ARBA00023015"/>
    </source>
</evidence>
<dbReference type="Pfam" id="PF00486">
    <property type="entry name" value="Trans_reg_C"/>
    <property type="match status" value="1"/>
</dbReference>
<dbReference type="SMART" id="SM00862">
    <property type="entry name" value="Trans_reg_C"/>
    <property type="match status" value="1"/>
</dbReference>
<dbReference type="SUPFAM" id="SSF52172">
    <property type="entry name" value="CheY-like"/>
    <property type="match status" value="1"/>
</dbReference>
<dbReference type="PANTHER" id="PTHR48111:SF76">
    <property type="entry name" value="TWO-COMPONENT RESPONSE REGULATOR"/>
    <property type="match status" value="1"/>
</dbReference>
<dbReference type="OrthoDB" id="9802426at2"/>
<dbReference type="InterPro" id="IPR001867">
    <property type="entry name" value="OmpR/PhoB-type_DNA-bd"/>
</dbReference>
<dbReference type="GO" id="GO:0000156">
    <property type="term" value="F:phosphorelay response regulator activity"/>
    <property type="evidence" value="ECO:0007669"/>
    <property type="project" value="TreeGrafter"/>
</dbReference>
<keyword evidence="5" id="KW-0804">Transcription</keyword>
<dbReference type="Pfam" id="PF00072">
    <property type="entry name" value="Response_reg"/>
    <property type="match status" value="1"/>
</dbReference>
<dbReference type="GO" id="GO:0006355">
    <property type="term" value="P:regulation of DNA-templated transcription"/>
    <property type="evidence" value="ECO:0007669"/>
    <property type="project" value="InterPro"/>
</dbReference>
<feature type="domain" description="Response regulatory" evidence="8">
    <location>
        <begin position="3"/>
        <end position="118"/>
    </location>
</feature>
<gene>
    <name evidence="10" type="ORF">CCO03_18895</name>
</gene>
<dbReference type="SMART" id="SM00448">
    <property type="entry name" value="REC"/>
    <property type="match status" value="1"/>
</dbReference>
<protein>
    <submittedName>
        <fullName evidence="10">DNA-binding response regulator</fullName>
    </submittedName>
</protein>
<dbReference type="GO" id="GO:0005829">
    <property type="term" value="C:cytosol"/>
    <property type="evidence" value="ECO:0007669"/>
    <property type="project" value="TreeGrafter"/>
</dbReference>
<keyword evidence="1 6" id="KW-0597">Phosphoprotein</keyword>
<dbReference type="EMBL" id="CP021455">
    <property type="protein sequence ID" value="ARU06986.1"/>
    <property type="molecule type" value="Genomic_DNA"/>
</dbReference>
<dbReference type="GO" id="GO:0032993">
    <property type="term" value="C:protein-DNA complex"/>
    <property type="evidence" value="ECO:0007669"/>
    <property type="project" value="TreeGrafter"/>
</dbReference>
<reference evidence="10 11" key="1">
    <citation type="submission" date="2017-05" db="EMBL/GenBank/DDBJ databases">
        <authorList>
            <person name="Song R."/>
            <person name="Chenine A.L."/>
            <person name="Ruprecht R.M."/>
        </authorList>
    </citation>
    <scope>NUCLEOTIDE SEQUENCE [LARGE SCALE GENOMIC DNA]</scope>
    <source>
        <strain evidence="10 11">DSM 26136</strain>
    </source>
</reference>
<dbReference type="CDD" id="cd00383">
    <property type="entry name" value="trans_reg_C"/>
    <property type="match status" value="1"/>
</dbReference>
<accession>A0A1Y0ETS9</accession>
<evidence type="ECO:0000256" key="2">
    <source>
        <dbReference type="ARBA" id="ARBA00023012"/>
    </source>
</evidence>
<sequence>MHRILIVEDDVINAQYLSNGLRQQGADVVLCRDGVQGLALAVGQGWDVIVLDRMLPNDFDGLKIVQALRATGSTTPVLILSALSAIDERVAGLNAGGDDYLTKPFAFTELSARIDALLRRSQTAPSGYRLEVADLRVDLMARKAERAGQALALQPREFRLLSFLMQHADRVVTRTMLLEAVWNYHFDPETNVIDVHMSRLRAKVDKGFSPALIHTVRGIGYSLTSNPDALP</sequence>
<dbReference type="Gene3D" id="3.40.50.2300">
    <property type="match status" value="1"/>
</dbReference>
<proteinExistence type="predicted"/>
<dbReference type="Gene3D" id="6.10.250.690">
    <property type="match status" value="1"/>
</dbReference>
<keyword evidence="11" id="KW-1185">Reference proteome</keyword>
<dbReference type="InterPro" id="IPR039420">
    <property type="entry name" value="WalR-like"/>
</dbReference>
<dbReference type="InterPro" id="IPR036388">
    <property type="entry name" value="WH-like_DNA-bd_sf"/>
</dbReference>
<feature type="DNA-binding region" description="OmpR/PhoB-type" evidence="7">
    <location>
        <begin position="127"/>
        <end position="225"/>
    </location>
</feature>
<keyword evidence="4 7" id="KW-0238">DNA-binding</keyword>
<dbReference type="KEGG" id="cser:CCO03_18895"/>
<evidence type="ECO:0000256" key="1">
    <source>
        <dbReference type="ARBA" id="ARBA00022553"/>
    </source>
</evidence>
<dbReference type="GO" id="GO:0000976">
    <property type="term" value="F:transcription cis-regulatory region binding"/>
    <property type="evidence" value="ECO:0007669"/>
    <property type="project" value="TreeGrafter"/>
</dbReference>
<dbReference type="Proteomes" id="UP000196138">
    <property type="component" value="Chromosome"/>
</dbReference>
<keyword evidence="3" id="KW-0805">Transcription regulation</keyword>
<evidence type="ECO:0000259" key="9">
    <source>
        <dbReference type="PROSITE" id="PS51755"/>
    </source>
</evidence>
<evidence type="ECO:0000256" key="4">
    <source>
        <dbReference type="ARBA" id="ARBA00023125"/>
    </source>
</evidence>
<dbReference type="InterPro" id="IPR011006">
    <property type="entry name" value="CheY-like_superfamily"/>
</dbReference>
<evidence type="ECO:0000256" key="6">
    <source>
        <dbReference type="PROSITE-ProRule" id="PRU00169"/>
    </source>
</evidence>
<evidence type="ECO:0000256" key="5">
    <source>
        <dbReference type="ARBA" id="ARBA00023163"/>
    </source>
</evidence>
<evidence type="ECO:0000259" key="8">
    <source>
        <dbReference type="PROSITE" id="PS50110"/>
    </source>
</evidence>
<name>A0A1Y0ETS9_9BURK</name>